<dbReference type="Pfam" id="PF00459">
    <property type="entry name" value="Inositol_P"/>
    <property type="match status" value="1"/>
</dbReference>
<dbReference type="Gene3D" id="3.30.540.10">
    <property type="entry name" value="Fructose-1,6-Bisphosphatase, subunit A, domain 1"/>
    <property type="match status" value="1"/>
</dbReference>
<protein>
    <recommendedName>
        <fullName evidence="7">Inositol-1-monophosphatase</fullName>
        <ecNumber evidence="7">3.1.3.25</ecNumber>
    </recommendedName>
</protein>
<dbReference type="GO" id="GO:0046854">
    <property type="term" value="P:phosphatidylinositol phosphate biosynthetic process"/>
    <property type="evidence" value="ECO:0007669"/>
    <property type="project" value="InterPro"/>
</dbReference>
<dbReference type="PRINTS" id="PR00377">
    <property type="entry name" value="IMPHPHTASES"/>
</dbReference>
<dbReference type="PROSITE" id="PS00630">
    <property type="entry name" value="IMP_2"/>
    <property type="match status" value="1"/>
</dbReference>
<feature type="binding site" evidence="6">
    <location>
        <position position="230"/>
    </location>
    <ligand>
        <name>Mg(2+)</name>
        <dbReference type="ChEBI" id="CHEBI:18420"/>
        <label>1</label>
        <note>catalytic</note>
    </ligand>
</feature>
<evidence type="ECO:0000313" key="8">
    <source>
        <dbReference type="EMBL" id="KZF21185.1"/>
    </source>
</evidence>
<dbReference type="Gene3D" id="3.40.190.80">
    <property type="match status" value="1"/>
</dbReference>
<gene>
    <name evidence="8" type="ORF">L228DRAFT_256442</name>
</gene>
<dbReference type="GO" id="GO:0046872">
    <property type="term" value="F:metal ion binding"/>
    <property type="evidence" value="ECO:0007669"/>
    <property type="project" value="UniProtKB-KW"/>
</dbReference>
<dbReference type="CDD" id="cd01639">
    <property type="entry name" value="IMPase"/>
    <property type="match status" value="1"/>
</dbReference>
<dbReference type="InParanoid" id="A0A165FNB6"/>
<keyword evidence="7" id="KW-0378">Hydrolase</keyword>
<evidence type="ECO:0000256" key="1">
    <source>
        <dbReference type="ARBA" id="ARBA00001033"/>
    </source>
</evidence>
<dbReference type="OMA" id="ERGLHPW"/>
<evidence type="ECO:0000313" key="9">
    <source>
        <dbReference type="Proteomes" id="UP000076632"/>
    </source>
</evidence>
<feature type="binding site" evidence="6">
    <location>
        <position position="89"/>
    </location>
    <ligand>
        <name>Mg(2+)</name>
        <dbReference type="ChEBI" id="CHEBI:18420"/>
        <label>1</label>
        <note>catalytic</note>
    </ligand>
</feature>
<evidence type="ECO:0000256" key="4">
    <source>
        <dbReference type="ARBA" id="ARBA00022723"/>
    </source>
</evidence>
<dbReference type="EMBL" id="KV407461">
    <property type="protein sequence ID" value="KZF21185.1"/>
    <property type="molecule type" value="Genomic_DNA"/>
</dbReference>
<dbReference type="FunFam" id="3.30.540.10:FF:000004">
    <property type="entry name" value="Inositol-1-monophosphatase"/>
    <property type="match status" value="1"/>
</dbReference>
<feature type="binding site" evidence="6">
    <location>
        <position position="91"/>
    </location>
    <ligand>
        <name>Mg(2+)</name>
        <dbReference type="ChEBI" id="CHEBI:18420"/>
        <label>1</label>
        <note>catalytic</note>
    </ligand>
</feature>
<dbReference type="PANTHER" id="PTHR20854">
    <property type="entry name" value="INOSITOL MONOPHOSPHATASE"/>
    <property type="match status" value="1"/>
</dbReference>
<dbReference type="FunCoup" id="A0A165FNB6">
    <property type="interactions" value="408"/>
</dbReference>
<dbReference type="InterPro" id="IPR000760">
    <property type="entry name" value="Inositol_monophosphatase-like"/>
</dbReference>
<dbReference type="GeneID" id="28899059"/>
<keyword evidence="5 6" id="KW-0460">Magnesium</keyword>
<comment type="similarity">
    <text evidence="3 7">Belongs to the inositol monophosphatase superfamily.</text>
</comment>
<evidence type="ECO:0000256" key="7">
    <source>
        <dbReference type="RuleBase" id="RU364068"/>
    </source>
</evidence>
<dbReference type="GO" id="GO:0006021">
    <property type="term" value="P:inositol biosynthetic process"/>
    <property type="evidence" value="ECO:0007669"/>
    <property type="project" value="UniProtKB-UniPathway"/>
</dbReference>
<feature type="binding site" evidence="6">
    <location>
        <position position="92"/>
    </location>
    <ligand>
        <name>Mg(2+)</name>
        <dbReference type="ChEBI" id="CHEBI:18420"/>
        <label>1</label>
        <note>catalytic</note>
    </ligand>
</feature>
<dbReference type="UniPathway" id="UPA00823">
    <property type="reaction ID" value="UER00788"/>
</dbReference>
<reference evidence="8 9" key="1">
    <citation type="journal article" date="2016" name="Fungal Biol.">
        <title>The genome of Xylona heveae provides a window into fungal endophytism.</title>
        <authorList>
            <person name="Gazis R."/>
            <person name="Kuo A."/>
            <person name="Riley R."/>
            <person name="LaButti K."/>
            <person name="Lipzen A."/>
            <person name="Lin J."/>
            <person name="Amirebrahimi M."/>
            <person name="Hesse C.N."/>
            <person name="Spatafora J.W."/>
            <person name="Henrissat B."/>
            <person name="Hainaut M."/>
            <person name="Grigoriev I.V."/>
            <person name="Hibbett D.S."/>
        </authorList>
    </citation>
    <scope>NUCLEOTIDE SEQUENCE [LARGE SCALE GENOMIC DNA]</scope>
    <source>
        <strain evidence="8 9">TC161</strain>
    </source>
</reference>
<dbReference type="GO" id="GO:0008934">
    <property type="term" value="F:inositol monophosphate 1-phosphatase activity"/>
    <property type="evidence" value="ECO:0007669"/>
    <property type="project" value="InterPro"/>
</dbReference>
<comment type="cofactor">
    <cofactor evidence="2 6 7">
        <name>Mg(2+)</name>
        <dbReference type="ChEBI" id="CHEBI:18420"/>
    </cofactor>
</comment>
<sequence>MSAPNLQEIHDTLIEVAQKAGDMILNARPSFQSAGNKKNSVDLVTETDQAVEKMVSTTLREKYPDYSFLGEETYKPGMTLGSGPTFICDPIDGTTNFVHGHPYVSISLGFTIDKRPVVGVVYNPFRKDLFTAIEGKGAFLNRTTRLPYKQEPEPLEGLNNALVAVEWGSDRHGNNYDIKWNTYRKLAANKDNGGSMVHSLRSLGSAALNLCHVATGTFDAYWEAGCWAWDVAAGWVILKEAGGLIASANPGEWTPAVDGRKYFAVRGAPSGQKELVEELWAQVDGKFDYSA</sequence>
<dbReference type="AlphaFoldDB" id="A0A165FNB6"/>
<dbReference type="PANTHER" id="PTHR20854:SF4">
    <property type="entry name" value="INOSITOL-1-MONOPHOSPHATASE-RELATED"/>
    <property type="match status" value="1"/>
</dbReference>
<keyword evidence="4 6" id="KW-0479">Metal-binding</keyword>
<accession>A0A165FNB6</accession>
<dbReference type="OrthoDB" id="10254945at2759"/>
<organism evidence="8 9">
    <name type="scientific">Xylona heveae (strain CBS 132557 / TC161)</name>
    <dbReference type="NCBI Taxonomy" id="1328760"/>
    <lineage>
        <taxon>Eukaryota</taxon>
        <taxon>Fungi</taxon>
        <taxon>Dikarya</taxon>
        <taxon>Ascomycota</taxon>
        <taxon>Pezizomycotina</taxon>
        <taxon>Xylonomycetes</taxon>
        <taxon>Xylonales</taxon>
        <taxon>Xylonaceae</taxon>
        <taxon>Xylona</taxon>
    </lineage>
</organism>
<dbReference type="Proteomes" id="UP000076632">
    <property type="component" value="Unassembled WGS sequence"/>
</dbReference>
<dbReference type="InterPro" id="IPR020550">
    <property type="entry name" value="Inositol_monophosphatase_CS"/>
</dbReference>
<evidence type="ECO:0000256" key="5">
    <source>
        <dbReference type="ARBA" id="ARBA00022842"/>
    </source>
</evidence>
<dbReference type="SUPFAM" id="SSF56655">
    <property type="entry name" value="Carbohydrate phosphatase"/>
    <property type="match status" value="1"/>
</dbReference>
<evidence type="ECO:0000256" key="6">
    <source>
        <dbReference type="PIRSR" id="PIRSR600760-2"/>
    </source>
</evidence>
<dbReference type="GO" id="GO:0007165">
    <property type="term" value="P:signal transduction"/>
    <property type="evidence" value="ECO:0007669"/>
    <property type="project" value="TreeGrafter"/>
</dbReference>
<comment type="pathway">
    <text evidence="7">Polyol metabolism; myo-inositol biosynthesis; myo-inositol from D-glucose 6-phosphate: step 2/2.</text>
</comment>
<dbReference type="STRING" id="1328760.A0A165FNB6"/>
<comment type="catalytic activity">
    <reaction evidence="1 7">
        <text>a myo-inositol phosphate + H2O = myo-inositol + phosphate</text>
        <dbReference type="Rhea" id="RHEA:24056"/>
        <dbReference type="ChEBI" id="CHEBI:15377"/>
        <dbReference type="ChEBI" id="CHEBI:17268"/>
        <dbReference type="ChEBI" id="CHEBI:43474"/>
        <dbReference type="ChEBI" id="CHEBI:84139"/>
        <dbReference type="EC" id="3.1.3.25"/>
    </reaction>
</comment>
<evidence type="ECO:0000256" key="3">
    <source>
        <dbReference type="ARBA" id="ARBA00009759"/>
    </source>
</evidence>
<dbReference type="RefSeq" id="XP_018186740.1">
    <property type="nucleotide sequence ID" value="XM_018333922.1"/>
</dbReference>
<evidence type="ECO:0000256" key="2">
    <source>
        <dbReference type="ARBA" id="ARBA00001946"/>
    </source>
</evidence>
<proteinExistence type="inferred from homology"/>
<keyword evidence="9" id="KW-1185">Reference proteome</keyword>
<dbReference type="EC" id="3.1.3.25" evidence="7"/>
<dbReference type="InterPro" id="IPR033942">
    <property type="entry name" value="IMPase"/>
</dbReference>
<name>A0A165FNB6_XYLHT</name>
<dbReference type="FunFam" id="3.40.190.80:FF:000012">
    <property type="entry name" value="Inositol-1-monophosphatase"/>
    <property type="match status" value="1"/>
</dbReference>
<feature type="binding site" evidence="6">
    <location>
        <position position="71"/>
    </location>
    <ligand>
        <name>Mg(2+)</name>
        <dbReference type="ChEBI" id="CHEBI:18420"/>
        <label>1</label>
        <note>catalytic</note>
    </ligand>
</feature>